<dbReference type="PANTHER" id="PTHR11364">
    <property type="entry name" value="THIOSULFATE SULFERTANSFERASE"/>
    <property type="match status" value="1"/>
</dbReference>
<evidence type="ECO:0000313" key="4">
    <source>
        <dbReference type="EMBL" id="QNN50300.1"/>
    </source>
</evidence>
<dbReference type="EMBL" id="CP060712">
    <property type="protein sequence ID" value="QNN50300.1"/>
    <property type="molecule type" value="Genomic_DNA"/>
</dbReference>
<keyword evidence="1 4" id="KW-0808">Transferase</keyword>
<dbReference type="InterPro" id="IPR001763">
    <property type="entry name" value="Rhodanese-like_dom"/>
</dbReference>
<evidence type="ECO:0000256" key="1">
    <source>
        <dbReference type="ARBA" id="ARBA00022679"/>
    </source>
</evidence>
<dbReference type="Gene3D" id="3.40.250.10">
    <property type="entry name" value="Rhodanese-like domain"/>
    <property type="match status" value="2"/>
</dbReference>
<feature type="domain" description="Rhodanese" evidence="3">
    <location>
        <begin position="15"/>
        <end position="132"/>
    </location>
</feature>
<evidence type="ECO:0000313" key="5">
    <source>
        <dbReference type="Proteomes" id="UP000515976"/>
    </source>
</evidence>
<dbReference type="SMART" id="SM00450">
    <property type="entry name" value="RHOD"/>
    <property type="match status" value="2"/>
</dbReference>
<dbReference type="PANTHER" id="PTHR11364:SF27">
    <property type="entry name" value="SULFURTRANSFERASE"/>
    <property type="match status" value="1"/>
</dbReference>
<dbReference type="RefSeq" id="WP_166097767.1">
    <property type="nucleotide sequence ID" value="NZ_BMMY01000001.1"/>
</dbReference>
<accession>A0A7G9R3X5</accession>
<dbReference type="CDD" id="cd01449">
    <property type="entry name" value="TST_Repeat_2"/>
    <property type="match status" value="1"/>
</dbReference>
<dbReference type="Pfam" id="PF00581">
    <property type="entry name" value="Rhodanese"/>
    <property type="match status" value="2"/>
</dbReference>
<keyword evidence="2" id="KW-0677">Repeat</keyword>
<organism evidence="4 5">
    <name type="scientific">Phycicoccus endophyticus</name>
    <dbReference type="NCBI Taxonomy" id="1690220"/>
    <lineage>
        <taxon>Bacteria</taxon>
        <taxon>Bacillati</taxon>
        <taxon>Actinomycetota</taxon>
        <taxon>Actinomycetes</taxon>
        <taxon>Micrococcales</taxon>
        <taxon>Intrasporangiaceae</taxon>
        <taxon>Phycicoccus</taxon>
    </lineage>
</organism>
<dbReference type="SUPFAM" id="SSF52821">
    <property type="entry name" value="Rhodanese/Cell cycle control phosphatase"/>
    <property type="match status" value="2"/>
</dbReference>
<dbReference type="InterPro" id="IPR036873">
    <property type="entry name" value="Rhodanese-like_dom_sf"/>
</dbReference>
<dbReference type="PROSITE" id="PS50206">
    <property type="entry name" value="RHODANESE_3"/>
    <property type="match status" value="2"/>
</dbReference>
<dbReference type="AlphaFoldDB" id="A0A7G9R3X5"/>
<sequence length="277" mass="28761">MRALITADDLATALARDEVRVLDVQWSLTGTPGAELYAAGHLPDAPFLDLDTALSGPPGPGGRHPLPDPQVLEDALRACGVCSGDEVVVYDQRTSLSAARAWWVLRWAGHAAVRVLDGGLAAWQRAGGPVTREVPSPPRGEISVRPGSLPVLDAAGAADMARHGVLLDVRAGDRYRGEHEPLDPVGGHVPGSLNLPMAEMLAADGTFLPPERIRERAAAAGVHRDTAVGTSCGSGVTAAQMALALDTVRIAAVPYVGSWSEWVADPARPVATGADPG</sequence>
<gene>
    <name evidence="4" type="ORF">H9L10_04495</name>
</gene>
<feature type="domain" description="Rhodanese" evidence="3">
    <location>
        <begin position="160"/>
        <end position="271"/>
    </location>
</feature>
<proteinExistence type="predicted"/>
<dbReference type="GO" id="GO:0004792">
    <property type="term" value="F:thiosulfate-cyanide sulfurtransferase activity"/>
    <property type="evidence" value="ECO:0007669"/>
    <property type="project" value="TreeGrafter"/>
</dbReference>
<dbReference type="InterPro" id="IPR045078">
    <property type="entry name" value="TST/MPST-like"/>
</dbReference>
<protein>
    <submittedName>
        <fullName evidence="4">Sulfurtransferase</fullName>
    </submittedName>
</protein>
<reference evidence="4 5" key="1">
    <citation type="submission" date="2020-08" db="EMBL/GenBank/DDBJ databases">
        <title>Genome sequence of Phycicoccus endophyticus JCM 31784T.</title>
        <authorList>
            <person name="Hyun D.-W."/>
            <person name="Bae J.-W."/>
        </authorList>
    </citation>
    <scope>NUCLEOTIDE SEQUENCE [LARGE SCALE GENOMIC DNA]</scope>
    <source>
        <strain evidence="4 5">JCM 31784</strain>
    </source>
</reference>
<dbReference type="Proteomes" id="UP000515976">
    <property type="component" value="Chromosome"/>
</dbReference>
<name>A0A7G9R3X5_9MICO</name>
<dbReference type="CDD" id="cd01448">
    <property type="entry name" value="TST_Repeat_1"/>
    <property type="match status" value="1"/>
</dbReference>
<dbReference type="KEGG" id="pei:H9L10_04495"/>
<evidence type="ECO:0000259" key="3">
    <source>
        <dbReference type="PROSITE" id="PS50206"/>
    </source>
</evidence>
<keyword evidence="5" id="KW-1185">Reference proteome</keyword>
<evidence type="ECO:0000256" key="2">
    <source>
        <dbReference type="ARBA" id="ARBA00022737"/>
    </source>
</evidence>